<dbReference type="PANTHER" id="PTHR30580">
    <property type="entry name" value="PRIMOSOMAL PROTEIN N"/>
    <property type="match status" value="1"/>
</dbReference>
<dbReference type="HAMAP" id="MF_00983">
    <property type="entry name" value="PriA"/>
    <property type="match status" value="1"/>
</dbReference>
<dbReference type="InterPro" id="IPR040498">
    <property type="entry name" value="PriA_CRR"/>
</dbReference>
<dbReference type="EC" id="5.6.2.4" evidence="11"/>
<feature type="binding site" evidence="11">
    <location>
        <position position="475"/>
    </location>
    <ligand>
        <name>Zn(2+)</name>
        <dbReference type="ChEBI" id="CHEBI:29105"/>
        <label>2</label>
    </ligand>
</feature>
<evidence type="ECO:0000256" key="5">
    <source>
        <dbReference type="ARBA" id="ARBA00022801"/>
    </source>
</evidence>
<evidence type="ECO:0000259" key="13">
    <source>
        <dbReference type="PROSITE" id="PS51194"/>
    </source>
</evidence>
<dbReference type="InterPro" id="IPR041236">
    <property type="entry name" value="PriA_C"/>
</dbReference>
<dbReference type="InterPro" id="IPR001650">
    <property type="entry name" value="Helicase_C-like"/>
</dbReference>
<feature type="domain" description="Helicase ATP-binding" evidence="12">
    <location>
        <begin position="233"/>
        <end position="387"/>
    </location>
</feature>
<gene>
    <name evidence="11 14" type="primary">priA</name>
    <name evidence="14" type="ORF">VXJ25_01780</name>
</gene>
<evidence type="ECO:0000256" key="1">
    <source>
        <dbReference type="ARBA" id="ARBA00022515"/>
    </source>
</evidence>
<dbReference type="PROSITE" id="PS51192">
    <property type="entry name" value="HELICASE_ATP_BIND_1"/>
    <property type="match status" value="1"/>
</dbReference>
<comment type="catalytic activity">
    <reaction evidence="11">
        <text>Couples ATP hydrolysis with the unwinding of duplex DNA by translocating in the 3'-5' direction.</text>
        <dbReference type="EC" id="5.6.2.4"/>
    </reaction>
</comment>
<comment type="similarity">
    <text evidence="11">Belongs to the helicase family. PriA subfamily.</text>
</comment>
<dbReference type="InterPro" id="IPR041222">
    <property type="entry name" value="PriA_3primeBD"/>
</dbReference>
<organism evidence="14 15">
    <name type="scientific">Olsenella absiana</name>
    <dbReference type="NCBI Taxonomy" id="3115222"/>
    <lineage>
        <taxon>Bacteria</taxon>
        <taxon>Bacillati</taxon>
        <taxon>Actinomycetota</taxon>
        <taxon>Coriobacteriia</taxon>
        <taxon>Coriobacteriales</taxon>
        <taxon>Atopobiaceae</taxon>
        <taxon>Olsenella</taxon>
    </lineage>
</organism>
<evidence type="ECO:0000256" key="9">
    <source>
        <dbReference type="ARBA" id="ARBA00023125"/>
    </source>
</evidence>
<evidence type="ECO:0000256" key="8">
    <source>
        <dbReference type="ARBA" id="ARBA00022840"/>
    </source>
</evidence>
<comment type="cofactor">
    <cofactor evidence="11">
        <name>Zn(2+)</name>
        <dbReference type="ChEBI" id="CHEBI:29105"/>
    </cofactor>
    <text evidence="11">Binds 2 zinc ions per subunit.</text>
</comment>
<dbReference type="InterPro" id="IPR014001">
    <property type="entry name" value="Helicase_ATP-bd"/>
</dbReference>
<protein>
    <recommendedName>
        <fullName evidence="11">Replication restart protein PriA</fullName>
    </recommendedName>
    <alternativeName>
        <fullName evidence="11">ATP-dependent DNA helicase PriA</fullName>
        <ecNumber evidence="11">5.6.2.4</ecNumber>
    </alternativeName>
    <alternativeName>
        <fullName evidence="11">DNA 3'-5' helicase PriA</fullName>
    </alternativeName>
</protein>
<evidence type="ECO:0000256" key="4">
    <source>
        <dbReference type="ARBA" id="ARBA00022741"/>
    </source>
</evidence>
<keyword evidence="5 11" id="KW-0378">Hydrolase</keyword>
<keyword evidence="3 11" id="KW-0479">Metal-binding</keyword>
<keyword evidence="1 11" id="KW-0639">Primosome</keyword>
<name>A0ABU7R8H1_9ACTN</name>
<feature type="domain" description="Helicase C-terminal" evidence="13">
    <location>
        <begin position="507"/>
        <end position="667"/>
    </location>
</feature>
<keyword evidence="7 11" id="KW-0862">Zinc</keyword>
<dbReference type="Pfam" id="PF00271">
    <property type="entry name" value="Helicase_C"/>
    <property type="match status" value="1"/>
</dbReference>
<accession>A0ABU7R8H1</accession>
<feature type="binding site" evidence="11">
    <location>
        <position position="469"/>
    </location>
    <ligand>
        <name>Zn(2+)</name>
        <dbReference type="ChEBI" id="CHEBI:29105"/>
        <label>1</label>
    </ligand>
</feature>
<dbReference type="Pfam" id="PF18074">
    <property type="entry name" value="PriA_C"/>
    <property type="match status" value="1"/>
</dbReference>
<dbReference type="PANTHER" id="PTHR30580:SF0">
    <property type="entry name" value="PRIMOSOMAL PROTEIN N"/>
    <property type="match status" value="1"/>
</dbReference>
<feature type="binding site" evidence="11">
    <location>
        <position position="478"/>
    </location>
    <ligand>
        <name>Zn(2+)</name>
        <dbReference type="ChEBI" id="CHEBI:29105"/>
        <label>2</label>
    </ligand>
</feature>
<feature type="binding site" evidence="11">
    <location>
        <position position="512"/>
    </location>
    <ligand>
        <name>Zn(2+)</name>
        <dbReference type="ChEBI" id="CHEBI:29105"/>
        <label>1</label>
    </ligand>
</feature>
<dbReference type="PROSITE" id="PS51194">
    <property type="entry name" value="HELICASE_CTER"/>
    <property type="match status" value="1"/>
</dbReference>
<evidence type="ECO:0000313" key="15">
    <source>
        <dbReference type="Proteomes" id="UP001332931"/>
    </source>
</evidence>
<feature type="binding site" evidence="11">
    <location>
        <position position="466"/>
    </location>
    <ligand>
        <name>Zn(2+)</name>
        <dbReference type="ChEBI" id="CHEBI:29105"/>
        <label>1</label>
    </ligand>
</feature>
<evidence type="ECO:0000256" key="2">
    <source>
        <dbReference type="ARBA" id="ARBA00022705"/>
    </source>
</evidence>
<dbReference type="Proteomes" id="UP001332931">
    <property type="component" value="Unassembled WGS sequence"/>
</dbReference>
<keyword evidence="2 11" id="KW-0235">DNA replication</keyword>
<reference evidence="14 15" key="1">
    <citation type="submission" date="2024-01" db="EMBL/GenBank/DDBJ databases">
        <title>Description of Olsenella sp. nov., isolated from pig feces.</title>
        <authorList>
            <person name="Chang Y.-H."/>
        </authorList>
    </citation>
    <scope>NUCLEOTIDE SEQUENCE [LARGE SCALE GENOMIC DNA]</scope>
    <source>
        <strain evidence="14 15">YH-ols2223</strain>
    </source>
</reference>
<dbReference type="Pfam" id="PF17764">
    <property type="entry name" value="PriA_3primeBD"/>
    <property type="match status" value="1"/>
</dbReference>
<keyword evidence="15" id="KW-1185">Reference proteome</keyword>
<dbReference type="SUPFAM" id="SSF52540">
    <property type="entry name" value="P-loop containing nucleoside triphosphate hydrolases"/>
    <property type="match status" value="1"/>
</dbReference>
<evidence type="ECO:0000259" key="12">
    <source>
        <dbReference type="PROSITE" id="PS51192"/>
    </source>
</evidence>
<comment type="catalytic activity">
    <reaction evidence="11">
        <text>ATP + H2O = ADP + phosphate + H(+)</text>
        <dbReference type="Rhea" id="RHEA:13065"/>
        <dbReference type="ChEBI" id="CHEBI:15377"/>
        <dbReference type="ChEBI" id="CHEBI:15378"/>
        <dbReference type="ChEBI" id="CHEBI:30616"/>
        <dbReference type="ChEBI" id="CHEBI:43474"/>
        <dbReference type="ChEBI" id="CHEBI:456216"/>
        <dbReference type="EC" id="5.6.2.4"/>
    </reaction>
</comment>
<dbReference type="CDD" id="cd17929">
    <property type="entry name" value="DEXHc_priA"/>
    <property type="match status" value="1"/>
</dbReference>
<feature type="binding site" evidence="11">
    <location>
        <position position="496"/>
    </location>
    <ligand>
        <name>Zn(2+)</name>
        <dbReference type="ChEBI" id="CHEBI:29105"/>
        <label>2</label>
    </ligand>
</feature>
<dbReference type="InterPro" id="IPR027417">
    <property type="entry name" value="P-loop_NTPase"/>
</dbReference>
<dbReference type="Pfam" id="PF18319">
    <property type="entry name" value="Zn_ribbon_PriA"/>
    <property type="match status" value="1"/>
</dbReference>
<dbReference type="InterPro" id="IPR005259">
    <property type="entry name" value="PriA"/>
</dbReference>
<evidence type="ECO:0000256" key="10">
    <source>
        <dbReference type="ARBA" id="ARBA00023235"/>
    </source>
</evidence>
<evidence type="ECO:0000256" key="11">
    <source>
        <dbReference type="HAMAP-Rule" id="MF_00983"/>
    </source>
</evidence>
<keyword evidence="6 11" id="KW-0347">Helicase</keyword>
<keyword evidence="8 11" id="KW-0067">ATP-binding</keyword>
<keyword evidence="9 11" id="KW-0238">DNA-binding</keyword>
<evidence type="ECO:0000313" key="14">
    <source>
        <dbReference type="EMBL" id="MEE6146729.1"/>
    </source>
</evidence>
<proteinExistence type="inferred from homology"/>
<feature type="binding site" evidence="11">
    <location>
        <position position="515"/>
    </location>
    <ligand>
        <name>Zn(2+)</name>
        <dbReference type="ChEBI" id="CHEBI:29105"/>
        <label>1</label>
    </ligand>
</feature>
<evidence type="ECO:0000256" key="7">
    <source>
        <dbReference type="ARBA" id="ARBA00022833"/>
    </source>
</evidence>
<dbReference type="NCBIfam" id="TIGR00595">
    <property type="entry name" value="priA"/>
    <property type="match status" value="1"/>
</dbReference>
<dbReference type="RefSeq" id="WP_330957491.1">
    <property type="nucleotide sequence ID" value="NZ_JAZGJQ010000001.1"/>
</dbReference>
<dbReference type="InterPro" id="IPR011545">
    <property type="entry name" value="DEAD/DEAH_box_helicase_dom"/>
</dbReference>
<evidence type="ECO:0000256" key="6">
    <source>
        <dbReference type="ARBA" id="ARBA00022806"/>
    </source>
</evidence>
<feature type="binding site" evidence="11">
    <location>
        <position position="493"/>
    </location>
    <ligand>
        <name>Zn(2+)</name>
        <dbReference type="ChEBI" id="CHEBI:29105"/>
        <label>2</label>
    </ligand>
</feature>
<comment type="function">
    <text evidence="11">Initiates the restart of stalled replication forks, which reloads the replicative helicase on sites other than the origin of replication. Recognizes and binds to abandoned replication forks and remodels them to uncover a helicase loading site. Promotes assembly of the primosome at these replication forks.</text>
</comment>
<dbReference type="Pfam" id="PF00270">
    <property type="entry name" value="DEAD"/>
    <property type="match status" value="1"/>
</dbReference>
<dbReference type="SMART" id="SM00487">
    <property type="entry name" value="DEXDc"/>
    <property type="match status" value="1"/>
</dbReference>
<dbReference type="SMART" id="SM00490">
    <property type="entry name" value="HELICc"/>
    <property type="match status" value="1"/>
</dbReference>
<comment type="subunit">
    <text evidence="11">Component of the replication restart primosome.</text>
</comment>
<comment type="caution">
    <text evidence="14">The sequence shown here is derived from an EMBL/GenBank/DDBJ whole genome shotgun (WGS) entry which is preliminary data.</text>
</comment>
<dbReference type="Gene3D" id="3.40.1440.60">
    <property type="entry name" value="PriA, 3(prime) DNA-binding domain"/>
    <property type="match status" value="1"/>
</dbReference>
<evidence type="ECO:0000256" key="3">
    <source>
        <dbReference type="ARBA" id="ARBA00022723"/>
    </source>
</evidence>
<keyword evidence="10 11" id="KW-0413">Isomerase</keyword>
<keyword evidence="4 11" id="KW-0547">Nucleotide-binding</keyword>
<sequence length="767" mass="83084">MRYASVVVDIATRALDEPFDYVVPEGLAGACVVGATVLVTFSHRHAVGYVVALADEAPAGVEAGRLLPVEAVLAAPAFDEAGARVALWLAREYACPPADAVRLFLAPGQTVKVTRAGEGAPWELVCESSGPVDERWVALGEAAEGFRPRANASRQRQVIEALEAGPMRLAELAATAGAVSQTVAALERRGVVRVWRARHVRGQGGTSLSSAVAARPRELTRGQRAALAAIDEAREAAAGDVVLVDGVTGSGKTEVYLDAIEHALAAGRGAIVLVPEISLTPQTVGRFRSRFGDEVAVLHSRLSAGERFDQWDLARRGEARVVVGARSALFAPVADLGLIVIDEEHEGSYKQDKSPRYHAREVAARLAAERGCALVLGSATPSLESLRRCEVGSWRGARWRRVEMRERPGGARLPEVRVVDMASQFRGGRRSVFSAPLAEALEGVRDRREKAVLLLNRRGFSNFLMCRDCGCVPECPHCSCALTYHERTHTLECHTCGRSWPQRAYPDPTTRCPNCGSRYMAAYGVGTERVEDELRLLLGDGVEVIRMDADATRRKGAHQELLERFDAAECAVLVGTQMIAKGLDFPEVTLVGVVNADTTLKLPDFRAAERTYDLLEQVAGRAGRGGAAGEVIIQTYWADHPAIQAVARHDRDVFLAYELEDRRDSGYPPFSRAANAVVWGRDARAVAASADELARLVREEVGGEGGWEVLGPTDCVKARVKDRVRRHVVVKAPLDADLGPVLSRCAARLPRRQGIRMALDVDAYDFM</sequence>
<dbReference type="InterPro" id="IPR042115">
    <property type="entry name" value="PriA_3primeBD_sf"/>
</dbReference>
<dbReference type="EMBL" id="JAZGJQ010000001">
    <property type="protein sequence ID" value="MEE6146729.1"/>
    <property type="molecule type" value="Genomic_DNA"/>
</dbReference>
<dbReference type="Gene3D" id="3.40.50.300">
    <property type="entry name" value="P-loop containing nucleotide triphosphate hydrolases"/>
    <property type="match status" value="2"/>
</dbReference>